<dbReference type="InterPro" id="IPR011990">
    <property type="entry name" value="TPR-like_helical_dom_sf"/>
</dbReference>
<feature type="repeat" description="TPR" evidence="1">
    <location>
        <begin position="188"/>
        <end position="221"/>
    </location>
</feature>
<reference evidence="2 3" key="1">
    <citation type="submission" date="2016-10" db="EMBL/GenBank/DDBJ databases">
        <authorList>
            <person name="de Groot N.N."/>
        </authorList>
    </citation>
    <scope>NUCLEOTIDE SEQUENCE [LARGE SCALE GENOMIC DNA]</scope>
    <source>
        <strain evidence="2 3">DSM 44945</strain>
    </source>
</reference>
<accession>A0A1I2LA85</accession>
<dbReference type="Proteomes" id="UP000198661">
    <property type="component" value="Unassembled WGS sequence"/>
</dbReference>
<proteinExistence type="predicted"/>
<dbReference type="Gene3D" id="1.25.40.10">
    <property type="entry name" value="Tetratricopeptide repeat domain"/>
    <property type="match status" value="2"/>
</dbReference>
<dbReference type="STRING" id="201973.SAMN04488025_104185"/>
<dbReference type="EMBL" id="FOOK01000004">
    <property type="protein sequence ID" value="SFF76125.1"/>
    <property type="molecule type" value="Genomic_DNA"/>
</dbReference>
<dbReference type="SUPFAM" id="SSF48452">
    <property type="entry name" value="TPR-like"/>
    <property type="match status" value="2"/>
</dbReference>
<dbReference type="PANTHER" id="PTHR12558">
    <property type="entry name" value="CELL DIVISION CYCLE 16,23,27"/>
    <property type="match status" value="1"/>
</dbReference>
<dbReference type="RefSeq" id="WP_092035974.1">
    <property type="nucleotide sequence ID" value="NZ_FOOK01000004.1"/>
</dbReference>
<dbReference type="Pfam" id="PF00515">
    <property type="entry name" value="TPR_1"/>
    <property type="match status" value="1"/>
</dbReference>
<dbReference type="AlphaFoldDB" id="A0A1I2LA85"/>
<organism evidence="2 3">
    <name type="scientific">Planifilum fulgidum</name>
    <dbReference type="NCBI Taxonomy" id="201973"/>
    <lineage>
        <taxon>Bacteria</taxon>
        <taxon>Bacillati</taxon>
        <taxon>Bacillota</taxon>
        <taxon>Bacilli</taxon>
        <taxon>Bacillales</taxon>
        <taxon>Thermoactinomycetaceae</taxon>
        <taxon>Planifilum</taxon>
    </lineage>
</organism>
<protein>
    <submittedName>
        <fullName evidence="2">Tetratricopeptide repeat-containing protein</fullName>
    </submittedName>
</protein>
<evidence type="ECO:0000256" key="1">
    <source>
        <dbReference type="PROSITE-ProRule" id="PRU00339"/>
    </source>
</evidence>
<dbReference type="PROSITE" id="PS50293">
    <property type="entry name" value="TPR_REGION"/>
    <property type="match status" value="1"/>
</dbReference>
<evidence type="ECO:0000313" key="3">
    <source>
        <dbReference type="Proteomes" id="UP000198661"/>
    </source>
</evidence>
<dbReference type="InterPro" id="IPR019734">
    <property type="entry name" value="TPR_rpt"/>
</dbReference>
<name>A0A1I2LA85_9BACL</name>
<dbReference type="Pfam" id="PF13432">
    <property type="entry name" value="TPR_16"/>
    <property type="match status" value="2"/>
</dbReference>
<keyword evidence="1" id="KW-0802">TPR repeat</keyword>
<gene>
    <name evidence="2" type="ORF">SAMN04488025_104185</name>
</gene>
<dbReference type="PROSITE" id="PS50005">
    <property type="entry name" value="TPR"/>
    <property type="match status" value="1"/>
</dbReference>
<keyword evidence="3" id="KW-1185">Reference proteome</keyword>
<dbReference type="Pfam" id="PF14559">
    <property type="entry name" value="TPR_19"/>
    <property type="match status" value="1"/>
</dbReference>
<dbReference type="PANTHER" id="PTHR12558:SF13">
    <property type="entry name" value="CELL DIVISION CYCLE PROTEIN 27 HOMOLOG"/>
    <property type="match status" value="1"/>
</dbReference>
<evidence type="ECO:0000313" key="2">
    <source>
        <dbReference type="EMBL" id="SFF76125.1"/>
    </source>
</evidence>
<dbReference type="SMART" id="SM00028">
    <property type="entry name" value="TPR"/>
    <property type="match status" value="7"/>
</dbReference>
<dbReference type="OrthoDB" id="2370959at2"/>
<sequence length="456" mass="53758">MFHQWTETVKRALKEIEKRYPAGSPEERKRLRERFVQIKRACDNLLEAWADIEDRIVRLVHAYPELAEEGEELEGEFELDEMVVRRFRQGQGFYRLNMFVEAEEAFREVVEEEPEFLLGRVYLALSHFQKGNTDEAYRHFQLIASTTNHDVFIAFARHMMGCVRVREGDERGAIRQFRKALSHRQNEADTWFNLGACHYRLGEYHEAIPCFYQALLLDENDEEAMWMLANCHRKLKQWDSVAYWRMLAFEKTDSLQAMETIARDYEEMGETEKALSWYRKILSRDARRIGAYQGMGWNTWVAGRGQEALAWLKKGLSLAPGDPDLLFTYAWILLEMGDVEKVEAIIRRIPVEWTDQPLWLVIRSRVFTRRTNFEEAQLAAERVIEQEKPRIRALGHYQLGRVLLEKGDAARAAGHFRKARELDAGWKEPLFYEGVCHMLEGRPEETRNCWRELVKG</sequence>